<evidence type="ECO:0000259" key="8">
    <source>
        <dbReference type="PROSITE" id="PS50114"/>
    </source>
</evidence>
<dbReference type="InterPro" id="IPR040386">
    <property type="entry name" value="P66"/>
</dbReference>
<proteinExistence type="predicted"/>
<feature type="compositionally biased region" description="Polar residues" evidence="7">
    <location>
        <begin position="586"/>
        <end position="608"/>
    </location>
</feature>
<feature type="region of interest" description="Disordered" evidence="7">
    <location>
        <begin position="169"/>
        <end position="234"/>
    </location>
</feature>
<evidence type="ECO:0000256" key="3">
    <source>
        <dbReference type="ARBA" id="ARBA00023054"/>
    </source>
</evidence>
<dbReference type="SUPFAM" id="SSF57716">
    <property type="entry name" value="Glucocorticoid receptor-like (DNA-binding domain)"/>
    <property type="match status" value="1"/>
</dbReference>
<dbReference type="Gene3D" id="3.30.50.10">
    <property type="entry name" value="Erythroid Transcription Factor GATA-1, subunit A"/>
    <property type="match status" value="1"/>
</dbReference>
<dbReference type="PANTHER" id="PTHR13455">
    <property type="entry name" value="TRANSCRIPTIONAL REPRESSOR P66-RELATED"/>
    <property type="match status" value="1"/>
</dbReference>
<dbReference type="GO" id="GO:0016581">
    <property type="term" value="C:NuRD complex"/>
    <property type="evidence" value="ECO:0007669"/>
    <property type="project" value="TreeGrafter"/>
</dbReference>
<dbReference type="Proteomes" id="UP000472277">
    <property type="component" value="Chromosome 17"/>
</dbReference>
<dbReference type="Pfam" id="PF16563">
    <property type="entry name" value="P66_CC"/>
    <property type="match status" value="1"/>
</dbReference>
<dbReference type="AlphaFoldDB" id="A0A673XPA1"/>
<feature type="region of interest" description="Disordered" evidence="7">
    <location>
        <begin position="250"/>
        <end position="271"/>
    </location>
</feature>
<feature type="compositionally biased region" description="Low complexity" evidence="7">
    <location>
        <begin position="530"/>
        <end position="556"/>
    </location>
</feature>
<keyword evidence="2" id="KW-0805">Transcription regulation</keyword>
<feature type="compositionally biased region" description="Polar residues" evidence="7">
    <location>
        <begin position="250"/>
        <end position="261"/>
    </location>
</feature>
<evidence type="ECO:0000256" key="7">
    <source>
        <dbReference type="SAM" id="MobiDB-lite"/>
    </source>
</evidence>
<keyword evidence="4" id="KW-0804">Transcription</keyword>
<feature type="region of interest" description="Disordered" evidence="7">
    <location>
        <begin position="515"/>
        <end position="609"/>
    </location>
</feature>
<dbReference type="GeneTree" id="ENSGT00390000004097"/>
<feature type="compositionally biased region" description="Polar residues" evidence="7">
    <location>
        <begin position="170"/>
        <end position="183"/>
    </location>
</feature>
<gene>
    <name evidence="9" type="primary">GATAD2A</name>
    <name evidence="9" type="synonym">LOC115151802</name>
</gene>
<dbReference type="InterPro" id="IPR000679">
    <property type="entry name" value="Znf_GATA"/>
</dbReference>
<keyword evidence="10" id="KW-1185">Reference proteome</keyword>
<reference evidence="9" key="2">
    <citation type="submission" date="2025-09" db="UniProtKB">
        <authorList>
            <consortium name="Ensembl"/>
        </authorList>
    </citation>
    <scope>IDENTIFICATION</scope>
</reference>
<dbReference type="InterPro" id="IPR013088">
    <property type="entry name" value="Znf_NHR/GATA"/>
</dbReference>
<dbReference type="PROSITE" id="PS50114">
    <property type="entry name" value="GATA_ZN_FINGER_2"/>
    <property type="match status" value="1"/>
</dbReference>
<dbReference type="InterPro" id="IPR032346">
    <property type="entry name" value="P66_CC"/>
</dbReference>
<protein>
    <submittedName>
        <fullName evidence="9">GATA zinc finger domain containing 2Ab</fullName>
    </submittedName>
</protein>
<evidence type="ECO:0000256" key="6">
    <source>
        <dbReference type="PROSITE-ProRule" id="PRU00094"/>
    </source>
</evidence>
<dbReference type="GO" id="GO:0000122">
    <property type="term" value="P:negative regulation of transcription by RNA polymerase II"/>
    <property type="evidence" value="ECO:0007669"/>
    <property type="project" value="InterPro"/>
</dbReference>
<feature type="domain" description="GATA-type" evidence="8">
    <location>
        <begin position="410"/>
        <end position="440"/>
    </location>
</feature>
<feature type="region of interest" description="Disordered" evidence="7">
    <location>
        <begin position="1"/>
        <end position="33"/>
    </location>
</feature>
<dbReference type="Ensembl" id="ENSSTUT00000027324.1">
    <property type="protein sequence ID" value="ENSSTUP00000026070.1"/>
    <property type="gene ID" value="ENSSTUG00000011246.1"/>
</dbReference>
<evidence type="ECO:0000256" key="2">
    <source>
        <dbReference type="ARBA" id="ARBA00023015"/>
    </source>
</evidence>
<accession>A0A673XPA1</accession>
<feature type="compositionally biased region" description="Low complexity" evidence="7">
    <location>
        <begin position="304"/>
        <end position="319"/>
    </location>
</feature>
<reference evidence="9" key="1">
    <citation type="submission" date="2025-08" db="UniProtKB">
        <authorList>
            <consortium name="Ensembl"/>
        </authorList>
    </citation>
    <scope>IDENTIFICATION</scope>
</reference>
<keyword evidence="6" id="KW-0479">Metal-binding</keyword>
<keyword evidence="6" id="KW-0862">Zinc</keyword>
<comment type="subcellular location">
    <subcellularLocation>
        <location evidence="1">Nucleus</location>
    </subcellularLocation>
</comment>
<evidence type="ECO:0000313" key="10">
    <source>
        <dbReference type="Proteomes" id="UP000472277"/>
    </source>
</evidence>
<evidence type="ECO:0000256" key="4">
    <source>
        <dbReference type="ARBA" id="ARBA00023163"/>
    </source>
</evidence>
<keyword evidence="3" id="KW-0175">Coiled coil</keyword>
<organism evidence="9 10">
    <name type="scientific">Salmo trutta</name>
    <name type="common">Brown trout</name>
    <dbReference type="NCBI Taxonomy" id="8032"/>
    <lineage>
        <taxon>Eukaryota</taxon>
        <taxon>Metazoa</taxon>
        <taxon>Chordata</taxon>
        <taxon>Craniata</taxon>
        <taxon>Vertebrata</taxon>
        <taxon>Euteleostomi</taxon>
        <taxon>Actinopterygii</taxon>
        <taxon>Neopterygii</taxon>
        <taxon>Teleostei</taxon>
        <taxon>Protacanthopterygii</taxon>
        <taxon>Salmoniformes</taxon>
        <taxon>Salmonidae</taxon>
        <taxon>Salmoninae</taxon>
        <taxon>Salmo</taxon>
    </lineage>
</organism>
<dbReference type="PANTHER" id="PTHR13455:SF3">
    <property type="entry name" value="TRANSCRIPTIONAL REPRESSOR P66-ALPHA"/>
    <property type="match status" value="1"/>
</dbReference>
<name>A0A673XPA1_SALTR</name>
<evidence type="ECO:0000256" key="5">
    <source>
        <dbReference type="ARBA" id="ARBA00023242"/>
    </source>
</evidence>
<evidence type="ECO:0000256" key="1">
    <source>
        <dbReference type="ARBA" id="ARBA00004123"/>
    </source>
</evidence>
<dbReference type="GO" id="GO:0043565">
    <property type="term" value="F:sequence-specific DNA binding"/>
    <property type="evidence" value="ECO:0007669"/>
    <property type="project" value="InterPro"/>
</dbReference>
<keyword evidence="6" id="KW-0863">Zinc-finger</keyword>
<sequence length="652" mass="70537">MSEEAVRQTRSRKRALERDVVAPGSPGGELDSKKVKLENCDLLPAADGPITEQTATVASMSILKTGEVKATIKVEVQTGDRPVDMSTSKSDVKKERQPLSPNNDVIVLSDNELSIPVMNGLNYYRKTDTDLLRKSSPDERERIIKQLKEELRLQEAKLVLLKKLRHSQIQKESTVQKPSSGSVATPPPLVRGSIASGKGPLQVSSGRSSGIVIPPPLVRGGQHIPSKQNSQTAMPPLVRGAQPIAVSPQQIASLRQQQHSGSGPPPLLLAPRASVPNVQVQGQRVIQQGLIRVANVPNTNCVSVSQGSQKGSSVSSQAGMGSGMSTVQANESPAARQAAAKLALRKQLEKTLLEIPPPKPPAPERNFLPSAANNEFIYLMGLEEVVQNLLDTLGRGKKQGQSVAPVTPIPMEPHTCAQCKTDFTSRWRSEKSGPVLCDQCMSSNLKKALKAQHTNRLKAAFVKALQQEQEIEQRILQQAASPVSKMPSSSSRMKSEQQHVLVSQQYKQARAQLQQHRGTPMARHHSSIKQSSGQMSRSVQQVVGSRSVTHSFSTSSQQLQNAVTAASLVSRPGKHAMRPAQGTKGSGSSNPLANPNAWRKQTTGNSGVTMAYVNPSLSVHKTTTSANLERQREYLLDMIPSRSISQTANTWK</sequence>
<dbReference type="Pfam" id="PF00320">
    <property type="entry name" value="GATA"/>
    <property type="match status" value="1"/>
</dbReference>
<feature type="region of interest" description="Disordered" evidence="7">
    <location>
        <begin position="304"/>
        <end position="326"/>
    </location>
</feature>
<evidence type="ECO:0000313" key="9">
    <source>
        <dbReference type="Ensembl" id="ENSSTUP00000026070.1"/>
    </source>
</evidence>
<dbReference type="Gene3D" id="6.10.250.1650">
    <property type="match status" value="1"/>
</dbReference>
<keyword evidence="5" id="KW-0539">Nucleus</keyword>
<dbReference type="GO" id="GO:0008270">
    <property type="term" value="F:zinc ion binding"/>
    <property type="evidence" value="ECO:0007669"/>
    <property type="project" value="UniProtKB-KW"/>
</dbReference>